<evidence type="ECO:0000259" key="8">
    <source>
        <dbReference type="PROSITE" id="PS50157"/>
    </source>
</evidence>
<evidence type="ECO:0000256" key="2">
    <source>
        <dbReference type="ARBA" id="ARBA00022723"/>
    </source>
</evidence>
<feature type="domain" description="C2H2-type" evidence="8">
    <location>
        <begin position="33"/>
        <end position="60"/>
    </location>
</feature>
<gene>
    <name evidence="9" type="ORF">MAR_031107</name>
</gene>
<dbReference type="Proteomes" id="UP001164746">
    <property type="component" value="Chromosome 10"/>
</dbReference>
<proteinExistence type="predicted"/>
<sequence length="95" mass="10739">MLMLIHRDSESAALEVQPGSTLAELAQLSGSGRQCGVCGRQFSTRQNLERHLILHTGQRPFKCETCGRRFTQVSHLKSHKLVHMRRVIAGMEDRI</sequence>
<evidence type="ECO:0000256" key="6">
    <source>
        <dbReference type="ARBA" id="ARBA00023242"/>
    </source>
</evidence>
<dbReference type="PANTHER" id="PTHR16515:SF49">
    <property type="entry name" value="GASTRULA ZINC FINGER PROTEIN XLCGF49.1-LIKE-RELATED"/>
    <property type="match status" value="1"/>
</dbReference>
<dbReference type="PANTHER" id="PTHR16515">
    <property type="entry name" value="PR DOMAIN ZINC FINGER PROTEIN"/>
    <property type="match status" value="1"/>
</dbReference>
<keyword evidence="2" id="KW-0479">Metal-binding</keyword>
<dbReference type="InterPro" id="IPR036236">
    <property type="entry name" value="Znf_C2H2_sf"/>
</dbReference>
<organism evidence="9 10">
    <name type="scientific">Mya arenaria</name>
    <name type="common">Soft-shell clam</name>
    <dbReference type="NCBI Taxonomy" id="6604"/>
    <lineage>
        <taxon>Eukaryota</taxon>
        <taxon>Metazoa</taxon>
        <taxon>Spiralia</taxon>
        <taxon>Lophotrochozoa</taxon>
        <taxon>Mollusca</taxon>
        <taxon>Bivalvia</taxon>
        <taxon>Autobranchia</taxon>
        <taxon>Heteroconchia</taxon>
        <taxon>Euheterodonta</taxon>
        <taxon>Imparidentia</taxon>
        <taxon>Neoheterodontei</taxon>
        <taxon>Myida</taxon>
        <taxon>Myoidea</taxon>
        <taxon>Myidae</taxon>
        <taxon>Mya</taxon>
    </lineage>
</organism>
<evidence type="ECO:0000256" key="5">
    <source>
        <dbReference type="ARBA" id="ARBA00022833"/>
    </source>
</evidence>
<keyword evidence="5" id="KW-0862">Zinc</keyword>
<name>A0ABY7F2V0_MYAAR</name>
<keyword evidence="4 7" id="KW-0863">Zinc-finger</keyword>
<dbReference type="PROSITE" id="PS50157">
    <property type="entry name" value="ZINC_FINGER_C2H2_2"/>
    <property type="match status" value="2"/>
</dbReference>
<accession>A0ABY7F2V0</accession>
<evidence type="ECO:0000256" key="1">
    <source>
        <dbReference type="ARBA" id="ARBA00004123"/>
    </source>
</evidence>
<feature type="domain" description="C2H2-type" evidence="8">
    <location>
        <begin position="61"/>
        <end position="83"/>
    </location>
</feature>
<protein>
    <submittedName>
        <fullName evidence="9">PRDM1-like protein</fullName>
    </submittedName>
</protein>
<evidence type="ECO:0000313" key="9">
    <source>
        <dbReference type="EMBL" id="WAR16513.1"/>
    </source>
</evidence>
<dbReference type="SMART" id="SM00355">
    <property type="entry name" value="ZnF_C2H2"/>
    <property type="match status" value="2"/>
</dbReference>
<keyword evidence="6" id="KW-0539">Nucleus</keyword>
<dbReference type="InterPro" id="IPR013087">
    <property type="entry name" value="Znf_C2H2_type"/>
</dbReference>
<keyword evidence="10" id="KW-1185">Reference proteome</keyword>
<comment type="subcellular location">
    <subcellularLocation>
        <location evidence="1">Nucleus</location>
    </subcellularLocation>
</comment>
<evidence type="ECO:0000256" key="4">
    <source>
        <dbReference type="ARBA" id="ARBA00022771"/>
    </source>
</evidence>
<keyword evidence="3" id="KW-0677">Repeat</keyword>
<dbReference type="EMBL" id="CP111021">
    <property type="protein sequence ID" value="WAR16513.1"/>
    <property type="molecule type" value="Genomic_DNA"/>
</dbReference>
<evidence type="ECO:0000256" key="7">
    <source>
        <dbReference type="PROSITE-ProRule" id="PRU00042"/>
    </source>
</evidence>
<dbReference type="SUPFAM" id="SSF57667">
    <property type="entry name" value="beta-beta-alpha zinc fingers"/>
    <property type="match status" value="1"/>
</dbReference>
<dbReference type="InterPro" id="IPR050331">
    <property type="entry name" value="Zinc_finger"/>
</dbReference>
<dbReference type="Pfam" id="PF00096">
    <property type="entry name" value="zf-C2H2"/>
    <property type="match status" value="2"/>
</dbReference>
<evidence type="ECO:0000256" key="3">
    <source>
        <dbReference type="ARBA" id="ARBA00022737"/>
    </source>
</evidence>
<dbReference type="Gene3D" id="3.30.160.60">
    <property type="entry name" value="Classic Zinc Finger"/>
    <property type="match status" value="2"/>
</dbReference>
<evidence type="ECO:0000313" key="10">
    <source>
        <dbReference type="Proteomes" id="UP001164746"/>
    </source>
</evidence>
<reference evidence="9" key="1">
    <citation type="submission" date="2022-11" db="EMBL/GenBank/DDBJ databases">
        <title>Centuries of genome instability and evolution in soft-shell clam transmissible cancer (bioRxiv).</title>
        <authorList>
            <person name="Hart S.F.M."/>
            <person name="Yonemitsu M.A."/>
            <person name="Giersch R.M."/>
            <person name="Beal B.F."/>
            <person name="Arriagada G."/>
            <person name="Davis B.W."/>
            <person name="Ostrander E.A."/>
            <person name="Goff S.P."/>
            <person name="Metzger M.J."/>
        </authorList>
    </citation>
    <scope>NUCLEOTIDE SEQUENCE</scope>
    <source>
        <strain evidence="9">MELC-2E11</strain>
        <tissue evidence="9">Siphon/mantle</tissue>
    </source>
</reference>
<dbReference type="PROSITE" id="PS00028">
    <property type="entry name" value="ZINC_FINGER_C2H2_1"/>
    <property type="match status" value="2"/>
</dbReference>